<dbReference type="STRING" id="448.Lery_0230"/>
<keyword evidence="1" id="KW-1133">Transmembrane helix</keyword>
<feature type="transmembrane region" description="Helical" evidence="1">
    <location>
        <begin position="105"/>
        <end position="126"/>
    </location>
</feature>
<evidence type="ECO:0008006" key="4">
    <source>
        <dbReference type="Google" id="ProtNLM"/>
    </source>
</evidence>
<evidence type="ECO:0000313" key="3">
    <source>
        <dbReference type="Proteomes" id="UP000054773"/>
    </source>
</evidence>
<name>A0A0W0TUF0_LEGER</name>
<dbReference type="EMBL" id="LNYA01000003">
    <property type="protein sequence ID" value="KTC99329.1"/>
    <property type="molecule type" value="Genomic_DNA"/>
</dbReference>
<comment type="caution">
    <text evidence="2">The sequence shown here is derived from an EMBL/GenBank/DDBJ whole genome shotgun (WGS) entry which is preliminary data.</text>
</comment>
<dbReference type="OrthoDB" id="5654176at2"/>
<organism evidence="2 3">
    <name type="scientific">Legionella erythra</name>
    <dbReference type="NCBI Taxonomy" id="448"/>
    <lineage>
        <taxon>Bacteria</taxon>
        <taxon>Pseudomonadati</taxon>
        <taxon>Pseudomonadota</taxon>
        <taxon>Gammaproteobacteria</taxon>
        <taxon>Legionellales</taxon>
        <taxon>Legionellaceae</taxon>
        <taxon>Legionella</taxon>
    </lineage>
</organism>
<reference evidence="2 3" key="1">
    <citation type="submission" date="2015-11" db="EMBL/GenBank/DDBJ databases">
        <title>Genomic analysis of 38 Legionella species identifies large and diverse effector repertoires.</title>
        <authorList>
            <person name="Burstein D."/>
            <person name="Amaro F."/>
            <person name="Zusman T."/>
            <person name="Lifshitz Z."/>
            <person name="Cohen O."/>
            <person name="Gilbert J.A."/>
            <person name="Pupko T."/>
            <person name="Shuman H.A."/>
            <person name="Segal G."/>
        </authorList>
    </citation>
    <scope>NUCLEOTIDE SEQUENCE [LARGE SCALE GENOMIC DNA]</scope>
    <source>
        <strain evidence="2 3">SE-32A-C8</strain>
    </source>
</reference>
<dbReference type="AlphaFoldDB" id="A0A0W0TUF0"/>
<feature type="transmembrane region" description="Helical" evidence="1">
    <location>
        <begin position="28"/>
        <end position="52"/>
    </location>
</feature>
<protein>
    <recommendedName>
        <fullName evidence="4">Transmembrane protein</fullName>
    </recommendedName>
</protein>
<evidence type="ECO:0000313" key="2">
    <source>
        <dbReference type="EMBL" id="KTC99329.1"/>
    </source>
</evidence>
<feature type="transmembrane region" description="Helical" evidence="1">
    <location>
        <begin position="64"/>
        <end position="93"/>
    </location>
</feature>
<gene>
    <name evidence="2" type="ORF">Lery_0230</name>
</gene>
<dbReference type="RefSeq" id="WP_065230218.1">
    <property type="nucleotide sequence ID" value="NZ_CAAAHY010000018.1"/>
</dbReference>
<accession>A0A0W0TUF0</accession>
<dbReference type="Proteomes" id="UP000054773">
    <property type="component" value="Unassembled WGS sequence"/>
</dbReference>
<feature type="transmembrane region" description="Helical" evidence="1">
    <location>
        <begin position="188"/>
        <end position="209"/>
    </location>
</feature>
<evidence type="ECO:0000256" key="1">
    <source>
        <dbReference type="SAM" id="Phobius"/>
    </source>
</evidence>
<dbReference type="PATRIC" id="fig|448.7.peg.238"/>
<keyword evidence="1" id="KW-0472">Membrane</keyword>
<sequence length="215" mass="22980">MIEQTIPVHEAHEEPCTIHHHHFKRISWTAIFVGALIGVGLGFLLTLFSMAIGLSLFTLSSNGAIVLAIGGFLGVVIGLIASMLTAGYAAGYLGRLYCPKRNLGIVYGFTTWTVALLLSAVAIGHISQYVANYPTAIPHSVKQMIPVVTANPQAVNPNASATQSQKQIAADNTIRIDTSPSNLAWNGFVIFVVFFIGALSTCFGACWGMTCKRID</sequence>
<keyword evidence="3" id="KW-1185">Reference proteome</keyword>
<proteinExistence type="predicted"/>
<keyword evidence="1" id="KW-0812">Transmembrane</keyword>